<dbReference type="PROSITE" id="PS51745">
    <property type="entry name" value="PB1"/>
    <property type="match status" value="1"/>
</dbReference>
<name>A0A811PBA0_9POAL</name>
<comment type="subcellular location">
    <subcellularLocation>
        <location evidence="3 16">Nucleus</location>
    </subcellularLocation>
</comment>
<comment type="catalytic activity">
    <reaction evidence="1">
        <text>Cleavage of peptide bonds with very broad specificity.</text>
        <dbReference type="EC" id="3.4.25.1"/>
    </reaction>
</comment>
<dbReference type="GO" id="GO:0004298">
    <property type="term" value="F:threonine-type endopeptidase activity"/>
    <property type="evidence" value="ECO:0007669"/>
    <property type="project" value="UniProtKB-KW"/>
</dbReference>
<keyword evidence="13 16" id="KW-0927">Auxin signaling pathway</keyword>
<dbReference type="PROSITE" id="PS00854">
    <property type="entry name" value="PROTEASOME_BETA_1"/>
    <property type="match status" value="1"/>
</dbReference>
<dbReference type="GO" id="GO:0005737">
    <property type="term" value="C:cytoplasm"/>
    <property type="evidence" value="ECO:0007669"/>
    <property type="project" value="TreeGrafter"/>
</dbReference>
<keyword evidence="8" id="KW-0378">Hydrolase</keyword>
<comment type="subunit">
    <text evidence="4">Component of the 20S core complex of the 26S proteasome. The 26S proteasome is composed of a core protease (CP), known as the 20S proteasome, capped at one or both ends by the 19S regulatory particle (RP/PA700). The 20S proteasome core is composed of 28 subunits that are arranged in four stacked rings, resulting in a barrel-shaped structure. The two end rings are each formed by seven alpha subunits, and the two central rings are each formed by seven beta subunits. The catalytic chamber with the active sites is on the inside of the barrel.</text>
</comment>
<keyword evidence="5" id="KW-0963">Cytoplasm</keyword>
<dbReference type="FunFam" id="3.60.20.10:FF:000005">
    <property type="entry name" value="Proteasome subunit beta type-2"/>
    <property type="match status" value="1"/>
</dbReference>
<feature type="domain" description="PB1" evidence="18">
    <location>
        <begin position="117"/>
        <end position="214"/>
    </location>
</feature>
<comment type="subunit">
    <text evidence="14">The 26S proteasome consists of a 20S proteasome core and two 19S regulatory subunits. The 20S proteasome core is composed of 28 subunits that are arranged in four stacked rings, resulting in a barrel-shaped structure. The two end rings are each formed by seven alpha subunits, and the two central rings are each formed by seven beta subunits. The catalytic chamber with the active sites is on the inside of the barrel.</text>
</comment>
<keyword evidence="16" id="KW-0678">Repressor</keyword>
<sequence length="422" mass="44015">MAWRGPLGAGEAGDSGLELSLGLPAYFTKPSGLDAAGEESGEASAFALQAAKGSNGSKARVRTAAAAPVVGWPPVRSFRRNLASSSSRPSPQSSSGHHRLHKVQDGGGAMDGAHKGGLFVKINMDGVPIGRKVDLTAYGGYADLSAAVGKLFRGLLAAQRDPAATADGEEAEEVEEPVIGGDYTLVYEDDEGDRVLVGDVPWEMVASMGIPAKGGFSFDLCARNDMLEKTGLKIPVFRKTGTTIVGLVFSDGVVLGADARATEGPIVADKNCEKIHYMAPNIYCCGAGTAADTEAVTDMVSSQLQIQRYATGRESRVVTTLTLLKSHLFRYQGHVSAALVLGGVDCTGPHLHTVYPHGSTDTLPFVTMGSGSLAAMSVFEAKYKEGLTREQAIQLVSEAICAGIFNDLGSGSNVDVCVITKC</sequence>
<evidence type="ECO:0000313" key="20">
    <source>
        <dbReference type="Proteomes" id="UP000604825"/>
    </source>
</evidence>
<evidence type="ECO:0000256" key="4">
    <source>
        <dbReference type="ARBA" id="ARBA00011517"/>
    </source>
</evidence>
<dbReference type="Gene3D" id="3.60.20.10">
    <property type="entry name" value="Glutamine Phosphoribosylpyrophosphate, subunit 1, domain 1"/>
    <property type="match status" value="1"/>
</dbReference>
<dbReference type="InterPro" id="IPR029055">
    <property type="entry name" value="Ntn_hydrolases_N"/>
</dbReference>
<evidence type="ECO:0000313" key="19">
    <source>
        <dbReference type="EMBL" id="CAD6240230.1"/>
    </source>
</evidence>
<comment type="subunit">
    <text evidence="16">Homodimers and heterodimers.</text>
</comment>
<evidence type="ECO:0000256" key="9">
    <source>
        <dbReference type="ARBA" id="ARBA00022942"/>
    </source>
</evidence>
<dbReference type="Proteomes" id="UP000604825">
    <property type="component" value="Unassembled WGS sequence"/>
</dbReference>
<evidence type="ECO:0000256" key="11">
    <source>
        <dbReference type="ARBA" id="ARBA00023163"/>
    </source>
</evidence>
<keyword evidence="11 16" id="KW-0804">Transcription</keyword>
<proteinExistence type="inferred from homology"/>
<dbReference type="InterPro" id="IPR016050">
    <property type="entry name" value="Proteasome_bsu_CS"/>
</dbReference>
<dbReference type="PRINTS" id="PR00141">
    <property type="entry name" value="PROTEASOME"/>
</dbReference>
<keyword evidence="20" id="KW-1185">Reference proteome</keyword>
<evidence type="ECO:0000256" key="13">
    <source>
        <dbReference type="ARBA" id="ARBA00023294"/>
    </source>
</evidence>
<dbReference type="EMBL" id="CAJGYO010000006">
    <property type="protein sequence ID" value="CAD6240230.1"/>
    <property type="molecule type" value="Genomic_DNA"/>
</dbReference>
<dbReference type="GO" id="GO:0051603">
    <property type="term" value="P:proteolysis involved in protein catabolic process"/>
    <property type="evidence" value="ECO:0007669"/>
    <property type="project" value="InterPro"/>
</dbReference>
<dbReference type="InterPro" id="IPR053793">
    <property type="entry name" value="PB1-like"/>
</dbReference>
<keyword evidence="12 16" id="KW-0539">Nucleus</keyword>
<dbReference type="PANTHER" id="PTHR32194">
    <property type="entry name" value="METALLOPROTEASE TLDD"/>
    <property type="match status" value="1"/>
</dbReference>
<evidence type="ECO:0000256" key="1">
    <source>
        <dbReference type="ARBA" id="ARBA00001198"/>
    </source>
</evidence>
<dbReference type="InterPro" id="IPR000243">
    <property type="entry name" value="Pept_T1A_subB"/>
</dbReference>
<reference evidence="19" key="1">
    <citation type="submission" date="2020-10" db="EMBL/GenBank/DDBJ databases">
        <authorList>
            <person name="Han B."/>
            <person name="Lu T."/>
            <person name="Zhao Q."/>
            <person name="Huang X."/>
            <person name="Zhao Y."/>
        </authorList>
    </citation>
    <scope>NUCLEOTIDE SEQUENCE</scope>
</reference>
<dbReference type="SUPFAM" id="SSF54277">
    <property type="entry name" value="CAD &amp; PB1 domains"/>
    <property type="match status" value="1"/>
</dbReference>
<dbReference type="GO" id="GO:0005634">
    <property type="term" value="C:nucleus"/>
    <property type="evidence" value="ECO:0007669"/>
    <property type="project" value="UniProtKB-SubCell"/>
</dbReference>
<evidence type="ECO:0000259" key="18">
    <source>
        <dbReference type="PROSITE" id="PS51745"/>
    </source>
</evidence>
<dbReference type="PANTHER" id="PTHR32194:SF4">
    <property type="entry name" value="PROTEASOME SUBUNIT BETA TYPE-7"/>
    <property type="match status" value="1"/>
</dbReference>
<evidence type="ECO:0000256" key="6">
    <source>
        <dbReference type="ARBA" id="ARBA00022670"/>
    </source>
</evidence>
<dbReference type="PROSITE" id="PS51476">
    <property type="entry name" value="PROTEASOME_BETA_2"/>
    <property type="match status" value="1"/>
</dbReference>
<dbReference type="SUPFAM" id="SSF56235">
    <property type="entry name" value="N-terminal nucleophile aminohydrolases (Ntn hydrolases)"/>
    <property type="match status" value="1"/>
</dbReference>
<evidence type="ECO:0000256" key="5">
    <source>
        <dbReference type="ARBA" id="ARBA00022490"/>
    </source>
</evidence>
<organism evidence="19 20">
    <name type="scientific">Miscanthus lutarioriparius</name>
    <dbReference type="NCBI Taxonomy" id="422564"/>
    <lineage>
        <taxon>Eukaryota</taxon>
        <taxon>Viridiplantae</taxon>
        <taxon>Streptophyta</taxon>
        <taxon>Embryophyta</taxon>
        <taxon>Tracheophyta</taxon>
        <taxon>Spermatophyta</taxon>
        <taxon>Magnoliopsida</taxon>
        <taxon>Liliopsida</taxon>
        <taxon>Poales</taxon>
        <taxon>Poaceae</taxon>
        <taxon>PACMAD clade</taxon>
        <taxon>Panicoideae</taxon>
        <taxon>Andropogonodae</taxon>
        <taxon>Andropogoneae</taxon>
        <taxon>Saccharinae</taxon>
        <taxon>Miscanthus</taxon>
    </lineage>
</organism>
<keyword evidence="6" id="KW-0645">Protease</keyword>
<gene>
    <name evidence="19" type="ORF">NCGR_LOCUS26873</name>
</gene>
<accession>A0A811PBA0</accession>
<dbReference type="Pfam" id="PF02309">
    <property type="entry name" value="AUX_IAA"/>
    <property type="match status" value="1"/>
</dbReference>
<evidence type="ECO:0000256" key="2">
    <source>
        <dbReference type="ARBA" id="ARBA00002000"/>
    </source>
</evidence>
<evidence type="ECO:0000256" key="3">
    <source>
        <dbReference type="ARBA" id="ARBA00004123"/>
    </source>
</evidence>
<feature type="compositionally biased region" description="Low complexity" evidence="17">
    <location>
        <begin position="84"/>
        <end position="95"/>
    </location>
</feature>
<dbReference type="Gene3D" id="3.10.20.90">
    <property type="entry name" value="Phosphatidylinositol 3-kinase Catalytic Subunit, Chain A, domain 1"/>
    <property type="match status" value="1"/>
</dbReference>
<protein>
    <recommendedName>
        <fullName evidence="16">Auxin-responsive protein</fullName>
    </recommendedName>
</protein>
<dbReference type="Pfam" id="PF00227">
    <property type="entry name" value="Proteasome"/>
    <property type="match status" value="1"/>
</dbReference>
<evidence type="ECO:0000256" key="8">
    <source>
        <dbReference type="ARBA" id="ARBA00022801"/>
    </source>
</evidence>
<comment type="similarity">
    <text evidence="16">Belongs to the Aux/IAA family.</text>
</comment>
<keyword evidence="7" id="KW-0888">Threonine protease</keyword>
<feature type="active site" description="Nucleophile" evidence="15">
    <location>
        <position position="242"/>
    </location>
</feature>
<dbReference type="InterPro" id="IPR023333">
    <property type="entry name" value="Proteasome_suB-type"/>
</dbReference>
<evidence type="ECO:0000256" key="7">
    <source>
        <dbReference type="ARBA" id="ARBA00022698"/>
    </source>
</evidence>
<evidence type="ECO:0000256" key="15">
    <source>
        <dbReference type="PIRSR" id="PIRSR600243-1"/>
    </source>
</evidence>
<comment type="caution">
    <text evidence="19">The sequence shown here is derived from an EMBL/GenBank/DDBJ whole genome shotgun (WGS) entry which is preliminary data.</text>
</comment>
<dbReference type="CDD" id="cd03763">
    <property type="entry name" value="proteasome_beta_type_7"/>
    <property type="match status" value="1"/>
</dbReference>
<dbReference type="GO" id="GO:0009734">
    <property type="term" value="P:auxin-activated signaling pathway"/>
    <property type="evidence" value="ECO:0007669"/>
    <property type="project" value="UniProtKB-UniRule"/>
</dbReference>
<evidence type="ECO:0000256" key="16">
    <source>
        <dbReference type="RuleBase" id="RU004549"/>
    </source>
</evidence>
<evidence type="ECO:0000256" key="14">
    <source>
        <dbReference type="ARBA" id="ARBA00026071"/>
    </source>
</evidence>
<dbReference type="InterPro" id="IPR033389">
    <property type="entry name" value="AUX/IAA_dom"/>
</dbReference>
<evidence type="ECO:0000256" key="12">
    <source>
        <dbReference type="ARBA" id="ARBA00023242"/>
    </source>
</evidence>
<dbReference type="InterPro" id="IPR001353">
    <property type="entry name" value="Proteasome_sua/b"/>
</dbReference>
<dbReference type="GO" id="GO:0005839">
    <property type="term" value="C:proteasome core complex"/>
    <property type="evidence" value="ECO:0007669"/>
    <property type="project" value="InterPro"/>
</dbReference>
<comment type="function">
    <text evidence="2">The proteasome is a multicatalytic proteinase complex which is characterized by its ability to cleave peptides with Arg, Phe, Tyr, Leu, and Glu adjacent to the leaving group at neutral or slightly basic pH. The proteasome has an ATP-dependent proteolytic activity.</text>
</comment>
<keyword evidence="10 16" id="KW-0805">Transcription regulation</keyword>
<dbReference type="OrthoDB" id="429533at2759"/>
<keyword evidence="9" id="KW-0647">Proteasome</keyword>
<evidence type="ECO:0000256" key="17">
    <source>
        <dbReference type="SAM" id="MobiDB-lite"/>
    </source>
</evidence>
<feature type="region of interest" description="Disordered" evidence="17">
    <location>
        <begin position="80"/>
        <end position="107"/>
    </location>
</feature>
<comment type="function">
    <text evidence="16">Aux/IAA proteins are short-lived transcriptional factors that function as repressors of early auxin response genes at low auxin concentrations.</text>
</comment>
<dbReference type="AlphaFoldDB" id="A0A811PBA0"/>
<evidence type="ECO:0000256" key="10">
    <source>
        <dbReference type="ARBA" id="ARBA00023015"/>
    </source>
</evidence>